<evidence type="ECO:0000313" key="4">
    <source>
        <dbReference type="Proteomes" id="UP000054558"/>
    </source>
</evidence>
<sequence>MSRTAAASGRSLAHGLGALRAQNRLPVTAGAPVGQPLRAAFSSAPLLDSIHRRAQHSVVSHFYALKHNSLLGAGPHCVQKKPPFAQSIFQRRAYSSSNSNVGHKRSAKSPIRAGQSSGAAAQYSPSPQYLQLAQNVAKKLGVALVVAAAIASASLFSLPWVLSTPAGLKTATAIYSATIPGTVSVETAKLEWKQPIQISGVKVSDEQGAEVLTVKQIESEASLWGIVRGKHGLGNTTVQGFRVDFGREETGGEPRALAALTKPQNNRRSPLRTPTETPLPKSADKERPGGCGDCFRGGGARPKNGGGVPIVAAARSEKFRGAVAGAVDVRAGKVHLARPLEADIEINRATGQLFLARLNPLLAGVVGTQNSGQVRVFASPQDMVFPSDQYSLKVDPMTLVLGRGDLVSNALEFLGQKGPGKTLTMRTSAIRATWNAAGRVEAARTDVQIGDKVHLITWGTMDWAQGNVDMVLAIPADTLKVALRVPSVASGYNLQFPLTGSVERPTLDWKAAGKQLAKLVVRQRAPNGWAGILLTDRNDHRALPEPLDPIPWAKS</sequence>
<dbReference type="EMBL" id="DF237762">
    <property type="protein sequence ID" value="GAQ91592.1"/>
    <property type="molecule type" value="Genomic_DNA"/>
</dbReference>
<protein>
    <submittedName>
        <fullName evidence="3">Uncharacterized protein</fullName>
    </submittedName>
</protein>
<dbReference type="AlphaFoldDB" id="A0A1Y1INA1"/>
<keyword evidence="2" id="KW-0472">Membrane</keyword>
<reference evidence="3 4" key="1">
    <citation type="journal article" date="2014" name="Nat. Commun.">
        <title>Klebsormidium flaccidum genome reveals primary factors for plant terrestrial adaptation.</title>
        <authorList>
            <person name="Hori K."/>
            <person name="Maruyama F."/>
            <person name="Fujisawa T."/>
            <person name="Togashi T."/>
            <person name="Yamamoto N."/>
            <person name="Seo M."/>
            <person name="Sato S."/>
            <person name="Yamada T."/>
            <person name="Mori H."/>
            <person name="Tajima N."/>
            <person name="Moriyama T."/>
            <person name="Ikeuchi M."/>
            <person name="Watanabe M."/>
            <person name="Wada H."/>
            <person name="Kobayashi K."/>
            <person name="Saito M."/>
            <person name="Masuda T."/>
            <person name="Sasaki-Sekimoto Y."/>
            <person name="Mashiguchi K."/>
            <person name="Awai K."/>
            <person name="Shimojima M."/>
            <person name="Masuda S."/>
            <person name="Iwai M."/>
            <person name="Nobusawa T."/>
            <person name="Narise T."/>
            <person name="Kondo S."/>
            <person name="Saito H."/>
            <person name="Sato R."/>
            <person name="Murakawa M."/>
            <person name="Ihara Y."/>
            <person name="Oshima-Yamada Y."/>
            <person name="Ohtaka K."/>
            <person name="Satoh M."/>
            <person name="Sonobe K."/>
            <person name="Ishii M."/>
            <person name="Ohtani R."/>
            <person name="Kanamori-Sato M."/>
            <person name="Honoki R."/>
            <person name="Miyazaki D."/>
            <person name="Mochizuki H."/>
            <person name="Umetsu J."/>
            <person name="Higashi K."/>
            <person name="Shibata D."/>
            <person name="Kamiya Y."/>
            <person name="Sato N."/>
            <person name="Nakamura Y."/>
            <person name="Tabata S."/>
            <person name="Ida S."/>
            <person name="Kurokawa K."/>
            <person name="Ohta H."/>
        </authorList>
    </citation>
    <scope>NUCLEOTIDE SEQUENCE [LARGE SCALE GENOMIC DNA]</scope>
    <source>
        <strain evidence="3 4">NIES-2285</strain>
    </source>
</reference>
<name>A0A1Y1INA1_KLENI</name>
<feature type="transmembrane region" description="Helical" evidence="2">
    <location>
        <begin position="140"/>
        <end position="162"/>
    </location>
</feature>
<evidence type="ECO:0000256" key="1">
    <source>
        <dbReference type="SAM" id="MobiDB-lite"/>
    </source>
</evidence>
<dbReference type="OMA" id="ISKPWIN"/>
<dbReference type="Proteomes" id="UP000054558">
    <property type="component" value="Unassembled WGS sequence"/>
</dbReference>
<accession>A0A1Y1INA1</accession>
<feature type="region of interest" description="Disordered" evidence="1">
    <location>
        <begin position="255"/>
        <end position="299"/>
    </location>
</feature>
<keyword evidence="4" id="KW-1185">Reference proteome</keyword>
<feature type="region of interest" description="Disordered" evidence="1">
    <location>
        <begin position="95"/>
        <end position="119"/>
    </location>
</feature>
<feature type="compositionally biased region" description="Polar residues" evidence="1">
    <location>
        <begin position="262"/>
        <end position="276"/>
    </location>
</feature>
<evidence type="ECO:0000256" key="2">
    <source>
        <dbReference type="SAM" id="Phobius"/>
    </source>
</evidence>
<gene>
    <name evidence="3" type="ORF">KFL_008130055</name>
</gene>
<feature type="compositionally biased region" description="Gly residues" evidence="1">
    <location>
        <begin position="289"/>
        <end position="299"/>
    </location>
</feature>
<keyword evidence="2" id="KW-1133">Transmembrane helix</keyword>
<proteinExistence type="predicted"/>
<evidence type="ECO:0000313" key="3">
    <source>
        <dbReference type="EMBL" id="GAQ91592.1"/>
    </source>
</evidence>
<dbReference type="OrthoDB" id="514591at2759"/>
<keyword evidence="2" id="KW-0812">Transmembrane</keyword>
<organism evidence="3 4">
    <name type="scientific">Klebsormidium nitens</name>
    <name type="common">Green alga</name>
    <name type="synonym">Ulothrix nitens</name>
    <dbReference type="NCBI Taxonomy" id="105231"/>
    <lineage>
        <taxon>Eukaryota</taxon>
        <taxon>Viridiplantae</taxon>
        <taxon>Streptophyta</taxon>
        <taxon>Klebsormidiophyceae</taxon>
        <taxon>Klebsormidiales</taxon>
        <taxon>Klebsormidiaceae</taxon>
        <taxon>Klebsormidium</taxon>
    </lineage>
</organism>